<evidence type="ECO:0008006" key="2">
    <source>
        <dbReference type="Google" id="ProtNLM"/>
    </source>
</evidence>
<accession>X0V9C8</accession>
<feature type="non-terminal residue" evidence="1">
    <location>
        <position position="258"/>
    </location>
</feature>
<protein>
    <recommendedName>
        <fullName evidence="2">TolC family protein</fullName>
    </recommendedName>
</protein>
<organism evidence="1">
    <name type="scientific">marine sediment metagenome</name>
    <dbReference type="NCBI Taxonomy" id="412755"/>
    <lineage>
        <taxon>unclassified sequences</taxon>
        <taxon>metagenomes</taxon>
        <taxon>ecological metagenomes</taxon>
    </lineage>
</organism>
<dbReference type="AlphaFoldDB" id="X0V9C8"/>
<feature type="non-terminal residue" evidence="1">
    <location>
        <position position="1"/>
    </location>
</feature>
<dbReference type="EMBL" id="BARS01036346">
    <property type="protein sequence ID" value="GAG14795.1"/>
    <property type="molecule type" value="Genomic_DNA"/>
</dbReference>
<name>X0V9C8_9ZZZZ</name>
<reference evidence="1" key="1">
    <citation type="journal article" date="2014" name="Front. Microbiol.">
        <title>High frequency of phylogenetically diverse reductive dehalogenase-homologous genes in deep subseafloor sedimentary metagenomes.</title>
        <authorList>
            <person name="Kawai M."/>
            <person name="Futagami T."/>
            <person name="Toyoda A."/>
            <person name="Takaki Y."/>
            <person name="Nishi S."/>
            <person name="Hori S."/>
            <person name="Arai W."/>
            <person name="Tsubouchi T."/>
            <person name="Morono Y."/>
            <person name="Uchiyama I."/>
            <person name="Ito T."/>
            <person name="Fujiyama A."/>
            <person name="Inagaki F."/>
            <person name="Takami H."/>
        </authorList>
    </citation>
    <scope>NUCLEOTIDE SEQUENCE</scope>
    <source>
        <strain evidence="1">Expedition CK06-06</strain>
    </source>
</reference>
<gene>
    <name evidence="1" type="ORF">S01H1_55886</name>
</gene>
<evidence type="ECO:0000313" key="1">
    <source>
        <dbReference type="EMBL" id="GAG14795.1"/>
    </source>
</evidence>
<proteinExistence type="predicted"/>
<dbReference type="Gene3D" id="1.20.1600.10">
    <property type="entry name" value="Outer membrane efflux proteins (OEP)"/>
    <property type="match status" value="1"/>
</dbReference>
<dbReference type="SUPFAM" id="SSF56954">
    <property type="entry name" value="Outer membrane efflux proteins (OEP)"/>
    <property type="match status" value="1"/>
</dbReference>
<comment type="caution">
    <text evidence="1">The sequence shown here is derived from an EMBL/GenBank/DDBJ whole genome shotgun (WGS) entry which is preliminary data.</text>
</comment>
<sequence>KGRKKNFYLSALDLTLVRHDFATKWFGTFDSTYTRYTDDNTLEKDETLKYESELGFKQLLADGAQISASIAYDWLRYLTGDPRASIGSVLSATLTQPLLRGSGRKVVQEKLTQTERETLYQIRAFNRFRKTFVASIVNDYYRVLQRRDEVTNAENDYKRRLESKERLDMEADAGIRPPFEADQAEQEVLGAKDGYVRAQQTYKQQLDEFKIRLALPTDANVVLDQNELKALEKIGISEPEYMLDTAIETALIRRLDLA</sequence>